<gene>
    <name evidence="2" type="ORF">VE26_16825</name>
</gene>
<dbReference type="Proteomes" id="UP000033649">
    <property type="component" value="Unassembled WGS sequence"/>
</dbReference>
<dbReference type="PATRIC" id="fig|429727.3.peg.3452"/>
<evidence type="ECO:0000313" key="2">
    <source>
        <dbReference type="EMBL" id="KKB06848.1"/>
    </source>
</evidence>
<dbReference type="EMBL" id="JZEY01000082">
    <property type="protein sequence ID" value="KKB06848.1"/>
    <property type="molecule type" value="Genomic_DNA"/>
</dbReference>
<accession>A0A0F5FDI0</accession>
<comment type="caution">
    <text evidence="2">The sequence shown here is derived from an EMBL/GenBank/DDBJ whole genome shotgun (WGS) entry which is preliminary data.</text>
</comment>
<dbReference type="SUPFAM" id="SSF82544">
    <property type="entry name" value="GckA/TtuD-like"/>
    <property type="match status" value="1"/>
</dbReference>
<feature type="compositionally biased region" description="Basic and acidic residues" evidence="1">
    <location>
        <begin position="39"/>
        <end position="50"/>
    </location>
</feature>
<proteinExistence type="predicted"/>
<evidence type="ECO:0000313" key="3">
    <source>
        <dbReference type="Proteomes" id="UP000033649"/>
    </source>
</evidence>
<feature type="region of interest" description="Disordered" evidence="1">
    <location>
        <begin position="19"/>
        <end position="67"/>
    </location>
</feature>
<reference evidence="2 3" key="1">
    <citation type="submission" date="2015-03" db="EMBL/GenBank/DDBJ databases">
        <authorList>
            <person name="Hassan Y."/>
            <person name="Lepp D."/>
            <person name="Li X.-Z."/>
            <person name="Zhou T."/>
        </authorList>
    </citation>
    <scope>NUCLEOTIDE SEQUENCE [LARGE SCALE GENOMIC DNA]</scope>
    <source>
        <strain evidence="2 3">IPL18</strain>
    </source>
</reference>
<sequence>MLASGDPIGVMNLIRSQFSTIKGGRAGRGQPTARRRRQERGDAERDKSEEEIVGSQAGDELHEGAGR</sequence>
<protein>
    <submittedName>
        <fullName evidence="2">Uncharacterized protein</fullName>
    </submittedName>
</protein>
<organism evidence="2 3">
    <name type="scientific">Devosia chinhatensis</name>
    <dbReference type="NCBI Taxonomy" id="429727"/>
    <lineage>
        <taxon>Bacteria</taxon>
        <taxon>Pseudomonadati</taxon>
        <taxon>Pseudomonadota</taxon>
        <taxon>Alphaproteobacteria</taxon>
        <taxon>Hyphomicrobiales</taxon>
        <taxon>Devosiaceae</taxon>
        <taxon>Devosia</taxon>
    </lineage>
</organism>
<dbReference type="AlphaFoldDB" id="A0A0F5FDI0"/>
<evidence type="ECO:0000256" key="1">
    <source>
        <dbReference type="SAM" id="MobiDB-lite"/>
    </source>
</evidence>
<name>A0A0F5FDI0_9HYPH</name>
<keyword evidence="3" id="KW-1185">Reference proteome</keyword>